<organism evidence="1 2">
    <name type="scientific">Caulobacter ginsengisoli</name>
    <dbReference type="NCBI Taxonomy" id="400775"/>
    <lineage>
        <taxon>Bacteria</taxon>
        <taxon>Pseudomonadati</taxon>
        <taxon>Pseudomonadota</taxon>
        <taxon>Alphaproteobacteria</taxon>
        <taxon>Caulobacterales</taxon>
        <taxon>Caulobacteraceae</taxon>
        <taxon>Caulobacter</taxon>
    </lineage>
</organism>
<accession>A0ABU0IS64</accession>
<reference evidence="1 2" key="1">
    <citation type="submission" date="2023-07" db="EMBL/GenBank/DDBJ databases">
        <title>Genomic Encyclopedia of Type Strains, Phase IV (KMG-IV): sequencing the most valuable type-strain genomes for metagenomic binning, comparative biology and taxonomic classification.</title>
        <authorList>
            <person name="Goeker M."/>
        </authorList>
    </citation>
    <scope>NUCLEOTIDE SEQUENCE [LARGE SCALE GENOMIC DNA]</scope>
    <source>
        <strain evidence="1 2">DSM 18695</strain>
    </source>
</reference>
<dbReference type="EMBL" id="JAUSVS010000002">
    <property type="protein sequence ID" value="MDQ0463787.1"/>
    <property type="molecule type" value="Genomic_DNA"/>
</dbReference>
<keyword evidence="2" id="KW-1185">Reference proteome</keyword>
<proteinExistence type="predicted"/>
<sequence length="33" mass="3762">MIMRAKTYCQRPEGLRLRAPGWNLSGARLNSNT</sequence>
<evidence type="ECO:0000313" key="2">
    <source>
        <dbReference type="Proteomes" id="UP001228905"/>
    </source>
</evidence>
<comment type="caution">
    <text evidence="1">The sequence shown here is derived from an EMBL/GenBank/DDBJ whole genome shotgun (WGS) entry which is preliminary data.</text>
</comment>
<dbReference type="Proteomes" id="UP001228905">
    <property type="component" value="Unassembled WGS sequence"/>
</dbReference>
<evidence type="ECO:0000313" key="1">
    <source>
        <dbReference type="EMBL" id="MDQ0463787.1"/>
    </source>
</evidence>
<gene>
    <name evidence="1" type="ORF">QO010_001558</name>
</gene>
<name>A0ABU0IS64_9CAUL</name>
<protein>
    <submittedName>
        <fullName evidence="1">Uncharacterized protein</fullName>
    </submittedName>
</protein>